<name>A0AAD5V3K6_9APHY</name>
<feature type="signal peptide" evidence="1">
    <location>
        <begin position="1"/>
        <end position="26"/>
    </location>
</feature>
<evidence type="ECO:0000313" key="3">
    <source>
        <dbReference type="Proteomes" id="UP001212997"/>
    </source>
</evidence>
<sequence length="312" mass="32882">MFPVTLARFLALATLLALITVSSVHSAPTGNVTADAFEGLSHEAREILARATPAASHWVAYSDKFLSSAGPPAPSTIKDNARVWASLPESQRSGIKSQYSAAGIKLMVSAFGSSNLPTSGGVDPVATANTMAAWVKKYGLDGIDVDYEDFDAMRAGNGKAEQWLISFTKQLREQLPAGQYIITHAPVAAWFSPKIWGGGGYLKVHSTVGSSIDWFYNQGDSEYTTCEGLLTASSSRWPNSSLFQISASGVPINKLVIGKAATKASAGTGYIPPEILAVCVSQAKGKGWNGGVSYPDAASSWIKTVRGSAFPV</sequence>
<gene>
    <name evidence="2" type="ORF">NLI96_g6047</name>
</gene>
<dbReference type="PROSITE" id="PS01095">
    <property type="entry name" value="GH18_1"/>
    <property type="match status" value="1"/>
</dbReference>
<dbReference type="InterPro" id="IPR017853">
    <property type="entry name" value="GH"/>
</dbReference>
<keyword evidence="3" id="KW-1185">Reference proteome</keyword>
<dbReference type="Proteomes" id="UP001212997">
    <property type="component" value="Unassembled WGS sequence"/>
</dbReference>
<evidence type="ECO:0000256" key="1">
    <source>
        <dbReference type="SAM" id="SignalP"/>
    </source>
</evidence>
<dbReference type="Gene3D" id="3.20.20.80">
    <property type="entry name" value="Glycosidases"/>
    <property type="match status" value="1"/>
</dbReference>
<protein>
    <recommendedName>
        <fullName evidence="4">Chitinase</fullName>
    </recommendedName>
</protein>
<dbReference type="AlphaFoldDB" id="A0AAD5V3K6"/>
<dbReference type="EMBL" id="JANAWD010000212">
    <property type="protein sequence ID" value="KAJ3483843.1"/>
    <property type="molecule type" value="Genomic_DNA"/>
</dbReference>
<evidence type="ECO:0008006" key="4">
    <source>
        <dbReference type="Google" id="ProtNLM"/>
    </source>
</evidence>
<feature type="chain" id="PRO_5042133681" description="Chitinase" evidence="1">
    <location>
        <begin position="27"/>
        <end position="312"/>
    </location>
</feature>
<reference evidence="2" key="1">
    <citation type="submission" date="2022-07" db="EMBL/GenBank/DDBJ databases">
        <title>Genome Sequence of Physisporinus lineatus.</title>
        <authorList>
            <person name="Buettner E."/>
        </authorList>
    </citation>
    <scope>NUCLEOTIDE SEQUENCE</scope>
    <source>
        <strain evidence="2">VT162</strain>
    </source>
</reference>
<dbReference type="SUPFAM" id="SSF51445">
    <property type="entry name" value="(Trans)glycosidases"/>
    <property type="match status" value="1"/>
</dbReference>
<dbReference type="CDD" id="cd00598">
    <property type="entry name" value="GH18_chitinase-like"/>
    <property type="match status" value="1"/>
</dbReference>
<accession>A0AAD5V3K6</accession>
<proteinExistence type="predicted"/>
<keyword evidence="1" id="KW-0732">Signal</keyword>
<organism evidence="2 3">
    <name type="scientific">Meripilus lineatus</name>
    <dbReference type="NCBI Taxonomy" id="2056292"/>
    <lineage>
        <taxon>Eukaryota</taxon>
        <taxon>Fungi</taxon>
        <taxon>Dikarya</taxon>
        <taxon>Basidiomycota</taxon>
        <taxon>Agaricomycotina</taxon>
        <taxon>Agaricomycetes</taxon>
        <taxon>Polyporales</taxon>
        <taxon>Meripilaceae</taxon>
        <taxon>Meripilus</taxon>
    </lineage>
</organism>
<evidence type="ECO:0000313" key="2">
    <source>
        <dbReference type="EMBL" id="KAJ3483843.1"/>
    </source>
</evidence>
<comment type="caution">
    <text evidence="2">The sequence shown here is derived from an EMBL/GenBank/DDBJ whole genome shotgun (WGS) entry which is preliminary data.</text>
</comment>
<dbReference type="InterPro" id="IPR001579">
    <property type="entry name" value="Glyco_hydro_18_chit_AS"/>
</dbReference>
<dbReference type="GO" id="GO:0004553">
    <property type="term" value="F:hydrolase activity, hydrolyzing O-glycosyl compounds"/>
    <property type="evidence" value="ECO:0007669"/>
    <property type="project" value="InterPro"/>
</dbReference>
<dbReference type="GO" id="GO:0005975">
    <property type="term" value="P:carbohydrate metabolic process"/>
    <property type="evidence" value="ECO:0007669"/>
    <property type="project" value="InterPro"/>
</dbReference>